<comment type="subcellular location">
    <subcellularLocation>
        <location evidence="2">Cytoplasm</location>
    </subcellularLocation>
    <subcellularLocation>
        <location evidence="3">Mitochondrion intermembrane space</location>
    </subcellularLocation>
    <subcellularLocation>
        <location evidence="1">Nucleus</location>
    </subcellularLocation>
</comment>
<feature type="compositionally biased region" description="Low complexity" evidence="9">
    <location>
        <begin position="1"/>
        <end position="14"/>
    </location>
</feature>
<name>A0AAI9E816_9PEZI</name>
<dbReference type="SUPFAM" id="SSF47694">
    <property type="entry name" value="Cytochrome c oxidase subunit h"/>
    <property type="match status" value="1"/>
</dbReference>
<dbReference type="GO" id="GO:0005758">
    <property type="term" value="C:mitochondrial intermembrane space"/>
    <property type="evidence" value="ECO:0007669"/>
    <property type="project" value="UniProtKB-SubCell"/>
</dbReference>
<keyword evidence="6" id="KW-0496">Mitochondrion</keyword>
<dbReference type="Pfam" id="PF02297">
    <property type="entry name" value="COX6B"/>
    <property type="match status" value="1"/>
</dbReference>
<evidence type="ECO:0000256" key="3">
    <source>
        <dbReference type="ARBA" id="ARBA00004569"/>
    </source>
</evidence>
<dbReference type="GO" id="GO:0005634">
    <property type="term" value="C:nucleus"/>
    <property type="evidence" value="ECO:0007669"/>
    <property type="project" value="UniProtKB-SubCell"/>
</dbReference>
<dbReference type="PANTHER" id="PTHR47677">
    <property type="entry name" value="CYTOCHROME C OXIDASE ASSEMBLY FACTOR 6"/>
    <property type="match status" value="1"/>
</dbReference>
<evidence type="ECO:0000256" key="6">
    <source>
        <dbReference type="ARBA" id="ARBA00023128"/>
    </source>
</evidence>
<dbReference type="InterPro" id="IPR048281">
    <property type="entry name" value="COA6_fun"/>
</dbReference>
<dbReference type="GO" id="GO:0033617">
    <property type="term" value="P:mitochondrial respiratory chain complex IV assembly"/>
    <property type="evidence" value="ECO:0007669"/>
    <property type="project" value="TreeGrafter"/>
</dbReference>
<evidence type="ECO:0000256" key="8">
    <source>
        <dbReference type="ARBA" id="ARBA00023242"/>
    </source>
</evidence>
<accession>A0AAI9E816</accession>
<comment type="similarity">
    <text evidence="4">Belongs to the cytochrome c oxidase subunit 6B family.</text>
</comment>
<organism evidence="10 11">
    <name type="scientific">Lecanosticta acicola</name>
    <dbReference type="NCBI Taxonomy" id="111012"/>
    <lineage>
        <taxon>Eukaryota</taxon>
        <taxon>Fungi</taxon>
        <taxon>Dikarya</taxon>
        <taxon>Ascomycota</taxon>
        <taxon>Pezizomycotina</taxon>
        <taxon>Dothideomycetes</taxon>
        <taxon>Dothideomycetidae</taxon>
        <taxon>Mycosphaerellales</taxon>
        <taxon>Mycosphaerellaceae</taxon>
        <taxon>Lecanosticta</taxon>
    </lineage>
</organism>
<evidence type="ECO:0000313" key="10">
    <source>
        <dbReference type="EMBL" id="CAK3964304.1"/>
    </source>
</evidence>
<dbReference type="AlphaFoldDB" id="A0AAI9E816"/>
<dbReference type="Proteomes" id="UP001296104">
    <property type="component" value="Unassembled WGS sequence"/>
</dbReference>
<comment type="caution">
    <text evidence="10">The sequence shown here is derived from an EMBL/GenBank/DDBJ whole genome shotgun (WGS) entry which is preliminary data.</text>
</comment>
<evidence type="ECO:0000256" key="2">
    <source>
        <dbReference type="ARBA" id="ARBA00004496"/>
    </source>
</evidence>
<evidence type="ECO:0000256" key="4">
    <source>
        <dbReference type="ARBA" id="ARBA00006425"/>
    </source>
</evidence>
<dbReference type="FunFam" id="1.10.10.140:FF:000003">
    <property type="entry name" value="Cytochrome c oxidase assembly factor 6"/>
    <property type="match status" value="1"/>
</dbReference>
<evidence type="ECO:0000256" key="5">
    <source>
        <dbReference type="ARBA" id="ARBA00022490"/>
    </source>
</evidence>
<gene>
    <name evidence="10" type="ORF">LECACI_7A003484</name>
</gene>
<reference evidence="10" key="1">
    <citation type="submission" date="2023-11" db="EMBL/GenBank/DDBJ databases">
        <authorList>
            <person name="Alioto T."/>
            <person name="Alioto T."/>
            <person name="Gomez Garrido J."/>
        </authorList>
    </citation>
    <scope>NUCLEOTIDE SEQUENCE</scope>
</reference>
<sequence>MVWFSSSPSQAAPEPSRDGGFIAPDRTARQQCWDGRDNFFKCLDKVGIIDSVKEDDRAKKSCAPELKEFEKACAESWVTYFKKRRVMEYQRDQTLKKLNAEGATPMDVGGGQPRR</sequence>
<evidence type="ECO:0000256" key="1">
    <source>
        <dbReference type="ARBA" id="ARBA00004123"/>
    </source>
</evidence>
<dbReference type="PANTHER" id="PTHR47677:SF1">
    <property type="entry name" value="CYTOCHROME C OXIDASE ASSEMBLY FACTOR 6"/>
    <property type="match status" value="1"/>
</dbReference>
<proteinExistence type="inferred from homology"/>
<dbReference type="InterPro" id="IPR036549">
    <property type="entry name" value="CX6/COA6-like_sf"/>
</dbReference>
<evidence type="ECO:0000256" key="9">
    <source>
        <dbReference type="SAM" id="MobiDB-lite"/>
    </source>
</evidence>
<evidence type="ECO:0000256" key="7">
    <source>
        <dbReference type="ARBA" id="ARBA00023157"/>
    </source>
</evidence>
<keyword evidence="11" id="KW-1185">Reference proteome</keyword>
<feature type="region of interest" description="Disordered" evidence="9">
    <location>
        <begin position="95"/>
        <end position="115"/>
    </location>
</feature>
<dbReference type="InterPro" id="IPR048280">
    <property type="entry name" value="COX6B-like"/>
</dbReference>
<dbReference type="EMBL" id="CAVMBE010000017">
    <property type="protein sequence ID" value="CAK3964304.1"/>
    <property type="molecule type" value="Genomic_DNA"/>
</dbReference>
<keyword evidence="7" id="KW-1015">Disulfide bond</keyword>
<protein>
    <submittedName>
        <fullName evidence="10">Related to Cytochrome c oxidase subunit 6B new16</fullName>
    </submittedName>
</protein>
<keyword evidence="5" id="KW-0963">Cytoplasm</keyword>
<dbReference type="Gene3D" id="1.10.10.140">
    <property type="entry name" value="Cytochrome c oxidase, subunit VIb"/>
    <property type="match status" value="1"/>
</dbReference>
<feature type="region of interest" description="Disordered" evidence="9">
    <location>
        <begin position="1"/>
        <end position="23"/>
    </location>
</feature>
<evidence type="ECO:0000313" key="11">
    <source>
        <dbReference type="Proteomes" id="UP001296104"/>
    </source>
</evidence>
<keyword evidence="8" id="KW-0539">Nucleus</keyword>